<gene>
    <name evidence="1" type="ORF">BDM02DRAFT_3089941</name>
</gene>
<organism evidence="1 2">
    <name type="scientific">Thelephora ganbajun</name>
    <name type="common">Ganba fungus</name>
    <dbReference type="NCBI Taxonomy" id="370292"/>
    <lineage>
        <taxon>Eukaryota</taxon>
        <taxon>Fungi</taxon>
        <taxon>Dikarya</taxon>
        <taxon>Basidiomycota</taxon>
        <taxon>Agaricomycotina</taxon>
        <taxon>Agaricomycetes</taxon>
        <taxon>Thelephorales</taxon>
        <taxon>Thelephoraceae</taxon>
        <taxon>Thelephora</taxon>
    </lineage>
</organism>
<evidence type="ECO:0000313" key="1">
    <source>
        <dbReference type="EMBL" id="KAF9652045.1"/>
    </source>
</evidence>
<proteinExistence type="predicted"/>
<comment type="caution">
    <text evidence="1">The sequence shown here is derived from an EMBL/GenBank/DDBJ whole genome shotgun (WGS) entry which is preliminary data.</text>
</comment>
<dbReference type="EMBL" id="MU117971">
    <property type="protein sequence ID" value="KAF9652045.1"/>
    <property type="molecule type" value="Genomic_DNA"/>
</dbReference>
<evidence type="ECO:0000313" key="2">
    <source>
        <dbReference type="Proteomes" id="UP000886501"/>
    </source>
</evidence>
<reference evidence="1" key="2">
    <citation type="journal article" date="2020" name="Nat. Commun.">
        <title>Large-scale genome sequencing of mycorrhizal fungi provides insights into the early evolution of symbiotic traits.</title>
        <authorList>
            <person name="Miyauchi S."/>
            <person name="Kiss E."/>
            <person name="Kuo A."/>
            <person name="Drula E."/>
            <person name="Kohler A."/>
            <person name="Sanchez-Garcia M."/>
            <person name="Morin E."/>
            <person name="Andreopoulos B."/>
            <person name="Barry K.W."/>
            <person name="Bonito G."/>
            <person name="Buee M."/>
            <person name="Carver A."/>
            <person name="Chen C."/>
            <person name="Cichocki N."/>
            <person name="Clum A."/>
            <person name="Culley D."/>
            <person name="Crous P.W."/>
            <person name="Fauchery L."/>
            <person name="Girlanda M."/>
            <person name="Hayes R.D."/>
            <person name="Keri Z."/>
            <person name="LaButti K."/>
            <person name="Lipzen A."/>
            <person name="Lombard V."/>
            <person name="Magnuson J."/>
            <person name="Maillard F."/>
            <person name="Murat C."/>
            <person name="Nolan M."/>
            <person name="Ohm R.A."/>
            <person name="Pangilinan J."/>
            <person name="Pereira M.F."/>
            <person name="Perotto S."/>
            <person name="Peter M."/>
            <person name="Pfister S."/>
            <person name="Riley R."/>
            <person name="Sitrit Y."/>
            <person name="Stielow J.B."/>
            <person name="Szollosi G."/>
            <person name="Zifcakova L."/>
            <person name="Stursova M."/>
            <person name="Spatafora J.W."/>
            <person name="Tedersoo L."/>
            <person name="Vaario L.M."/>
            <person name="Yamada A."/>
            <person name="Yan M."/>
            <person name="Wang P."/>
            <person name="Xu J."/>
            <person name="Bruns T."/>
            <person name="Baldrian P."/>
            <person name="Vilgalys R."/>
            <person name="Dunand C."/>
            <person name="Henrissat B."/>
            <person name="Grigoriev I.V."/>
            <person name="Hibbett D."/>
            <person name="Nagy L.G."/>
            <person name="Martin F.M."/>
        </authorList>
    </citation>
    <scope>NUCLEOTIDE SEQUENCE</scope>
    <source>
        <strain evidence="1">P2</strain>
    </source>
</reference>
<sequence length="261" mass="29309">MAYTQANPQNPRFSVLSSSSLSSAEHLSPNSSRFSLPNTPSINTTLGTPRPNLRPNIYDRHLSKTRAAEVSASSFAYLFSEVVQYTQKRVSGINDLERRLNILGYRIGMRVLELNVWRTESTSKAPKREIRFLPALMSIHTQVWRAVFGKPADAIEKSVENDDEYMIVDNEPPITRNISIPRDMSQLSCSSFTAGIVEAVLDGLGFVHDWILPKTPLPIQYVQPARVTAHNTPSDADAYPGRTTILIKLERSVIEREELLK</sequence>
<reference evidence="1" key="1">
    <citation type="submission" date="2019-10" db="EMBL/GenBank/DDBJ databases">
        <authorList>
            <consortium name="DOE Joint Genome Institute"/>
            <person name="Kuo A."/>
            <person name="Miyauchi S."/>
            <person name="Kiss E."/>
            <person name="Drula E."/>
            <person name="Kohler A."/>
            <person name="Sanchez-Garcia M."/>
            <person name="Andreopoulos B."/>
            <person name="Barry K.W."/>
            <person name="Bonito G."/>
            <person name="Buee M."/>
            <person name="Carver A."/>
            <person name="Chen C."/>
            <person name="Cichocki N."/>
            <person name="Clum A."/>
            <person name="Culley D."/>
            <person name="Crous P.W."/>
            <person name="Fauchery L."/>
            <person name="Girlanda M."/>
            <person name="Hayes R."/>
            <person name="Keri Z."/>
            <person name="Labutti K."/>
            <person name="Lipzen A."/>
            <person name="Lombard V."/>
            <person name="Magnuson J."/>
            <person name="Maillard F."/>
            <person name="Morin E."/>
            <person name="Murat C."/>
            <person name="Nolan M."/>
            <person name="Ohm R."/>
            <person name="Pangilinan J."/>
            <person name="Pereira M."/>
            <person name="Perotto S."/>
            <person name="Peter M."/>
            <person name="Riley R."/>
            <person name="Sitrit Y."/>
            <person name="Stielow B."/>
            <person name="Szollosi G."/>
            <person name="Zifcakova L."/>
            <person name="Stursova M."/>
            <person name="Spatafora J.W."/>
            <person name="Tedersoo L."/>
            <person name="Vaario L.-M."/>
            <person name="Yamada A."/>
            <person name="Yan M."/>
            <person name="Wang P."/>
            <person name="Xu J."/>
            <person name="Bruns T."/>
            <person name="Baldrian P."/>
            <person name="Vilgalys R."/>
            <person name="Henrissat B."/>
            <person name="Grigoriev I.V."/>
            <person name="Hibbett D."/>
            <person name="Nagy L.G."/>
            <person name="Martin F.M."/>
        </authorList>
    </citation>
    <scope>NUCLEOTIDE SEQUENCE</scope>
    <source>
        <strain evidence="1">P2</strain>
    </source>
</reference>
<dbReference type="Proteomes" id="UP000886501">
    <property type="component" value="Unassembled WGS sequence"/>
</dbReference>
<accession>A0ACB6ZQK7</accession>
<name>A0ACB6ZQK7_THEGA</name>
<keyword evidence="2" id="KW-1185">Reference proteome</keyword>
<protein>
    <submittedName>
        <fullName evidence="1">TRAPP I complex</fullName>
    </submittedName>
</protein>